<feature type="transmembrane region" description="Helical" evidence="1">
    <location>
        <begin position="25"/>
        <end position="43"/>
    </location>
</feature>
<sequence length="186" mass="20460">MEPKTSDSRSRSAAVTARLSVRPSGWWLVLACLLLAVLATLVLKLRPLLHTPVATLVQAAASCDLGQRPCIAEFADGGQITLAIAPAGVPLVTPLQLDVRLARMSAPQRVEVDFRGVDMDMGHNRFALRAVVDPDQRAPASYSYRGDGILPICVRQRMWWEARVLLFEPEGIRAAAFRFETRRKAS</sequence>
<gene>
    <name evidence="2" type="ORF">Thiowin_00423</name>
</gene>
<keyword evidence="1" id="KW-0472">Membrane</keyword>
<reference evidence="2 3" key="1">
    <citation type="journal article" date="2023" name="Microorganisms">
        <title>Thiorhodovibrio frisius and Trv. litoralis spp. nov., Two Novel Members from a Clade of Fastidious Purple Sulfur Bacteria That Exhibit Unique Red-Shifted Light-Harvesting Capabilities.</title>
        <authorList>
            <person name="Methner A."/>
            <person name="Kuzyk S.B."/>
            <person name="Petersen J."/>
            <person name="Bauer S."/>
            <person name="Brinkmann H."/>
            <person name="Sichau K."/>
            <person name="Wanner G."/>
            <person name="Wolf J."/>
            <person name="Neumann-Schaal M."/>
            <person name="Henke P."/>
            <person name="Tank M."/>
            <person name="Sproer C."/>
            <person name="Bunk B."/>
            <person name="Overmann J."/>
        </authorList>
    </citation>
    <scope>NUCLEOTIDE SEQUENCE [LARGE SCALE GENOMIC DNA]</scope>
    <source>
        <strain evidence="2 3">DSM 6702</strain>
    </source>
</reference>
<evidence type="ECO:0000313" key="3">
    <source>
        <dbReference type="Proteomes" id="UP001432180"/>
    </source>
</evidence>
<organism evidence="2 3">
    <name type="scientific">Thiorhodovibrio winogradskyi</name>
    <dbReference type="NCBI Taxonomy" id="77007"/>
    <lineage>
        <taxon>Bacteria</taxon>
        <taxon>Pseudomonadati</taxon>
        <taxon>Pseudomonadota</taxon>
        <taxon>Gammaproteobacteria</taxon>
        <taxon>Chromatiales</taxon>
        <taxon>Chromatiaceae</taxon>
        <taxon>Thiorhodovibrio</taxon>
    </lineage>
</organism>
<evidence type="ECO:0000313" key="2">
    <source>
        <dbReference type="EMBL" id="WPL15524.1"/>
    </source>
</evidence>
<evidence type="ECO:0000256" key="1">
    <source>
        <dbReference type="SAM" id="Phobius"/>
    </source>
</evidence>
<dbReference type="EMBL" id="CP121472">
    <property type="protein sequence ID" value="WPL15524.1"/>
    <property type="molecule type" value="Genomic_DNA"/>
</dbReference>
<keyword evidence="1" id="KW-1133">Transmembrane helix</keyword>
<name>A0ABZ0S5C5_9GAMM</name>
<keyword evidence="1" id="KW-0812">Transmembrane</keyword>
<proteinExistence type="predicted"/>
<accession>A0ABZ0S5C5</accession>
<protein>
    <submittedName>
        <fullName evidence="2">Uncharacterized protein</fullName>
    </submittedName>
</protein>
<dbReference type="Proteomes" id="UP001432180">
    <property type="component" value="Chromosome"/>
</dbReference>
<keyword evidence="3" id="KW-1185">Reference proteome</keyword>